<evidence type="ECO:0000313" key="2">
    <source>
        <dbReference type="Proteomes" id="UP000572528"/>
    </source>
</evidence>
<proteinExistence type="predicted"/>
<accession>A0A853EHM4</accession>
<protein>
    <submittedName>
        <fullName evidence="1">Uncharacterized protein</fullName>
    </submittedName>
</protein>
<dbReference type="EMBL" id="JACBXV010000046">
    <property type="protein sequence ID" value="NYS68893.1"/>
    <property type="molecule type" value="Genomic_DNA"/>
</dbReference>
<organism evidence="1 2">
    <name type="scientific">Actinomyces bowdenii</name>
    <dbReference type="NCBI Taxonomy" id="131109"/>
    <lineage>
        <taxon>Bacteria</taxon>
        <taxon>Bacillati</taxon>
        <taxon>Actinomycetota</taxon>
        <taxon>Actinomycetes</taxon>
        <taxon>Actinomycetales</taxon>
        <taxon>Actinomycetaceae</taxon>
        <taxon>Actinomyces</taxon>
    </lineage>
</organism>
<gene>
    <name evidence="1" type="ORF">HZZ05_05070</name>
</gene>
<dbReference type="RefSeq" id="WP_179900204.1">
    <property type="nucleotide sequence ID" value="NZ_JACBXV010000046.1"/>
</dbReference>
<evidence type="ECO:0000313" key="1">
    <source>
        <dbReference type="EMBL" id="NYS68893.1"/>
    </source>
</evidence>
<dbReference type="PROSITE" id="PS51257">
    <property type="entry name" value="PROKAR_LIPOPROTEIN"/>
    <property type="match status" value="1"/>
</dbReference>
<sequence>MRSLAQWVDDDRMAAPFLLAVLTAGAAACRRDDGVLVIPLARPGL</sequence>
<dbReference type="Proteomes" id="UP000572528">
    <property type="component" value="Unassembled WGS sequence"/>
</dbReference>
<dbReference type="AlphaFoldDB" id="A0A853EHM4"/>
<reference evidence="1 2" key="1">
    <citation type="submission" date="2020-07" db="EMBL/GenBank/DDBJ databases">
        <title>MOT database genomes.</title>
        <authorList>
            <person name="Joseph S."/>
            <person name="Aduse-Opoku J."/>
            <person name="Hashim A."/>
            <person name="Wade W."/>
            <person name="Curtis M."/>
        </authorList>
    </citation>
    <scope>NUCLEOTIDE SEQUENCE [LARGE SCALE GENOMIC DNA]</scope>
    <source>
        <strain evidence="1 2">WMus004</strain>
    </source>
</reference>
<name>A0A853EHM4_9ACTO</name>
<comment type="caution">
    <text evidence="1">The sequence shown here is derived from an EMBL/GenBank/DDBJ whole genome shotgun (WGS) entry which is preliminary data.</text>
</comment>